<proteinExistence type="predicted"/>
<evidence type="ECO:0000259" key="2">
    <source>
        <dbReference type="Pfam" id="PF02627"/>
    </source>
</evidence>
<dbReference type="InterPro" id="IPR003779">
    <property type="entry name" value="CMD-like"/>
</dbReference>
<dbReference type="AlphaFoldDB" id="A0A1H8YLY5"/>
<accession>A0A1H8YLY5</accession>
<feature type="region of interest" description="Disordered" evidence="1">
    <location>
        <begin position="349"/>
        <end position="385"/>
    </location>
</feature>
<evidence type="ECO:0000256" key="1">
    <source>
        <dbReference type="SAM" id="MobiDB-lite"/>
    </source>
</evidence>
<evidence type="ECO:0000313" key="4">
    <source>
        <dbReference type="Proteomes" id="UP000198582"/>
    </source>
</evidence>
<keyword evidence="3" id="KW-0560">Oxidoreductase</keyword>
<organism evidence="3 4">
    <name type="scientific">Amycolatopsis saalfeldensis</name>
    <dbReference type="NCBI Taxonomy" id="394193"/>
    <lineage>
        <taxon>Bacteria</taxon>
        <taxon>Bacillati</taxon>
        <taxon>Actinomycetota</taxon>
        <taxon>Actinomycetes</taxon>
        <taxon>Pseudonocardiales</taxon>
        <taxon>Pseudonocardiaceae</taxon>
        <taxon>Amycolatopsis</taxon>
    </lineage>
</organism>
<name>A0A1H8YLY5_9PSEU</name>
<dbReference type="RefSeq" id="WP_091625626.1">
    <property type="nucleotide sequence ID" value="NZ_FOEF01000020.1"/>
</dbReference>
<reference evidence="3 4" key="1">
    <citation type="submission" date="2016-10" db="EMBL/GenBank/DDBJ databases">
        <authorList>
            <person name="de Groot N.N."/>
        </authorList>
    </citation>
    <scope>NUCLEOTIDE SEQUENCE [LARGE SCALE GENOMIC DNA]</scope>
    <source>
        <strain evidence="3 4">DSM 44993</strain>
    </source>
</reference>
<dbReference type="Proteomes" id="UP000198582">
    <property type="component" value="Unassembled WGS sequence"/>
</dbReference>
<dbReference type="EMBL" id="FOEF01000020">
    <property type="protein sequence ID" value="SEP52408.1"/>
    <property type="molecule type" value="Genomic_DNA"/>
</dbReference>
<dbReference type="OrthoDB" id="3342615at2"/>
<keyword evidence="4" id="KW-1185">Reference proteome</keyword>
<dbReference type="GO" id="GO:0051920">
    <property type="term" value="F:peroxiredoxin activity"/>
    <property type="evidence" value="ECO:0007669"/>
    <property type="project" value="InterPro"/>
</dbReference>
<keyword evidence="3" id="KW-0575">Peroxidase</keyword>
<dbReference type="Gene3D" id="1.20.1290.10">
    <property type="entry name" value="AhpD-like"/>
    <property type="match status" value="1"/>
</dbReference>
<dbReference type="InterPro" id="IPR004675">
    <property type="entry name" value="AhpD_core"/>
</dbReference>
<dbReference type="STRING" id="394193.SAMN04489732_12071"/>
<gene>
    <name evidence="3" type="ORF">SAMN04489732_12071</name>
</gene>
<dbReference type="SUPFAM" id="SSF69118">
    <property type="entry name" value="AhpD-like"/>
    <property type="match status" value="1"/>
</dbReference>
<evidence type="ECO:0000313" key="3">
    <source>
        <dbReference type="EMBL" id="SEP52408.1"/>
    </source>
</evidence>
<protein>
    <submittedName>
        <fullName evidence="3">Alkylhydroperoxidase AhpD family core domain-containing protein</fullName>
    </submittedName>
</protein>
<dbReference type="Pfam" id="PF02627">
    <property type="entry name" value="CMD"/>
    <property type="match status" value="1"/>
</dbReference>
<feature type="domain" description="Carboxymuconolactone decarboxylase-like" evidence="2">
    <location>
        <begin position="61"/>
        <end position="106"/>
    </location>
</feature>
<dbReference type="InterPro" id="IPR029032">
    <property type="entry name" value="AhpD-like"/>
</dbReference>
<dbReference type="NCBIfam" id="TIGR00778">
    <property type="entry name" value="ahpD_dom"/>
    <property type="match status" value="1"/>
</dbReference>
<sequence>MSGSLLGPVLRRSPSRIRHVTAVRPAEASGLVAEVYARTERDFGLLAPPIALHSPAPEILAAAWLMLRETLVACHQLDRAAKEVVATAVSLGNACPYCVDVHGSTLDGLGQGRDGTALTGGHPESITDPVLREVAGWAEASTTRAAALRYPARFTAGQTAELAGVAVTFQYLNRMVNVFLGGSPLPPVLPTAARAGGLRLLGRFMRQIAQERHRPGSDLGLLPAAPVHQDLAWAGSNRYIEDAFARAGAVIDAAGGRSVPRPVRELLGTTLSGWDGRPAGPSRAWADDAVSVLPGANRAAGRLALLTALASYQVDESVIGEFRREQPGDRVLIELTSWASLTAARQAGSWLGPRARTAGPDTEGAPDRHPHPDAGTGAPVRELPE</sequence>